<protein>
    <submittedName>
        <fullName evidence="1">Histidine phosphatase family protein</fullName>
    </submittedName>
</protein>
<sequence>MASRVWDGGAEAWEEGRFAGRADRVLGQLLASHGDHETLALVTHHDFAGALIRAALQWPGTGQGPNFRLAHLSTSLLEVHADGRASTVHWLNRVDHLPPTLFMP</sequence>
<dbReference type="InterPro" id="IPR013078">
    <property type="entry name" value="His_Pase_superF_clade-1"/>
</dbReference>
<accession>A0ABV8XK09</accession>
<gene>
    <name evidence="1" type="ORF">ACFOZ9_06730</name>
</gene>
<dbReference type="Pfam" id="PF00300">
    <property type="entry name" value="His_Phos_1"/>
    <property type="match status" value="1"/>
</dbReference>
<evidence type="ECO:0000313" key="1">
    <source>
        <dbReference type="EMBL" id="MFC4425904.1"/>
    </source>
</evidence>
<dbReference type="EMBL" id="JBHSEH010000005">
    <property type="protein sequence ID" value="MFC4425904.1"/>
    <property type="molecule type" value="Genomic_DNA"/>
</dbReference>
<dbReference type="InterPro" id="IPR029033">
    <property type="entry name" value="His_PPase_superfam"/>
</dbReference>
<keyword evidence="2" id="KW-1185">Reference proteome</keyword>
<organism evidence="1 2">
    <name type="scientific">Deinococcus navajonensis</name>
    <dbReference type="NCBI Taxonomy" id="309884"/>
    <lineage>
        <taxon>Bacteria</taxon>
        <taxon>Thermotogati</taxon>
        <taxon>Deinococcota</taxon>
        <taxon>Deinococci</taxon>
        <taxon>Deinococcales</taxon>
        <taxon>Deinococcaceae</taxon>
        <taxon>Deinococcus</taxon>
    </lineage>
</organism>
<reference evidence="2" key="1">
    <citation type="journal article" date="2019" name="Int. J. Syst. Evol. Microbiol.">
        <title>The Global Catalogue of Microorganisms (GCM) 10K type strain sequencing project: providing services to taxonomists for standard genome sequencing and annotation.</title>
        <authorList>
            <consortium name="The Broad Institute Genomics Platform"/>
            <consortium name="The Broad Institute Genome Sequencing Center for Infectious Disease"/>
            <person name="Wu L."/>
            <person name="Ma J."/>
        </authorList>
    </citation>
    <scope>NUCLEOTIDE SEQUENCE [LARGE SCALE GENOMIC DNA]</scope>
    <source>
        <strain evidence="2">CCUG 56029</strain>
    </source>
</reference>
<dbReference type="Gene3D" id="3.40.50.1240">
    <property type="entry name" value="Phosphoglycerate mutase-like"/>
    <property type="match status" value="1"/>
</dbReference>
<dbReference type="Proteomes" id="UP001595998">
    <property type="component" value="Unassembled WGS sequence"/>
</dbReference>
<proteinExistence type="predicted"/>
<dbReference type="RefSeq" id="WP_380038418.1">
    <property type="nucleotide sequence ID" value="NZ_JBHSEH010000005.1"/>
</dbReference>
<name>A0ABV8XK09_9DEIO</name>
<evidence type="ECO:0000313" key="2">
    <source>
        <dbReference type="Proteomes" id="UP001595998"/>
    </source>
</evidence>
<dbReference type="SUPFAM" id="SSF53254">
    <property type="entry name" value="Phosphoglycerate mutase-like"/>
    <property type="match status" value="1"/>
</dbReference>
<comment type="caution">
    <text evidence="1">The sequence shown here is derived from an EMBL/GenBank/DDBJ whole genome shotgun (WGS) entry which is preliminary data.</text>
</comment>